<keyword evidence="2" id="KW-1185">Reference proteome</keyword>
<gene>
    <name evidence="3" type="primary">LOC125779939</name>
</gene>
<feature type="compositionally biased region" description="Polar residues" evidence="1">
    <location>
        <begin position="165"/>
        <end position="179"/>
    </location>
</feature>
<dbReference type="GeneID" id="125779939"/>
<feature type="compositionally biased region" description="Low complexity" evidence="1">
    <location>
        <begin position="148"/>
        <end position="157"/>
    </location>
</feature>
<evidence type="ECO:0000313" key="2">
    <source>
        <dbReference type="Proteomes" id="UP001652620"/>
    </source>
</evidence>
<sequence length="291" mass="31668">MKPKTNRRPQASSRQPQPPDEPQRPPPFRPPPEARPRVNTNATEVQQLHAISVDVAGSAARTRPRASRQPLERSVSKATTRSRPRPKPAEMEALPRQTPLSTNARKLPTTKRAPTPREADHEAGAATEPSAAQTSTHSAGQAKAQRGTATSTVTAEASTEKQLVENAQETSATTATACSNDDGAPARATATTHVETTPPHPKATPTPTTTRPPTAEISTQPAMPDTSPPQVTPVAEVPEFLEGLVLTRQHFIKRSRRTLFFRGRRLALQKLEGDRVLVRYGEDRCVLHLYD</sequence>
<proteinExistence type="predicted"/>
<evidence type="ECO:0000256" key="1">
    <source>
        <dbReference type="SAM" id="MobiDB-lite"/>
    </source>
</evidence>
<feature type="compositionally biased region" description="Polar residues" evidence="1">
    <location>
        <begin position="130"/>
        <end position="139"/>
    </location>
</feature>
<organism evidence="2 3">
    <name type="scientific">Bactrocera dorsalis</name>
    <name type="common">Oriental fruit fly</name>
    <name type="synonym">Dacus dorsalis</name>
    <dbReference type="NCBI Taxonomy" id="27457"/>
    <lineage>
        <taxon>Eukaryota</taxon>
        <taxon>Metazoa</taxon>
        <taxon>Ecdysozoa</taxon>
        <taxon>Arthropoda</taxon>
        <taxon>Hexapoda</taxon>
        <taxon>Insecta</taxon>
        <taxon>Pterygota</taxon>
        <taxon>Neoptera</taxon>
        <taxon>Endopterygota</taxon>
        <taxon>Diptera</taxon>
        <taxon>Brachycera</taxon>
        <taxon>Muscomorpha</taxon>
        <taxon>Tephritoidea</taxon>
        <taxon>Tephritidae</taxon>
        <taxon>Bactrocera</taxon>
        <taxon>Bactrocera</taxon>
    </lineage>
</organism>
<feature type="compositionally biased region" description="Pro residues" evidence="1">
    <location>
        <begin position="16"/>
        <end position="33"/>
    </location>
</feature>
<reference evidence="3" key="1">
    <citation type="submission" date="2025-08" db="UniProtKB">
        <authorList>
            <consortium name="RefSeq"/>
        </authorList>
    </citation>
    <scope>IDENTIFICATION</scope>
    <source>
        <tissue evidence="3">Adult</tissue>
    </source>
</reference>
<feature type="compositionally biased region" description="Low complexity" evidence="1">
    <location>
        <begin position="205"/>
        <end position="214"/>
    </location>
</feature>
<name>A0ABM3K6J8_BACDO</name>
<dbReference type="Proteomes" id="UP001652620">
    <property type="component" value="Unplaced"/>
</dbReference>
<feature type="region of interest" description="Disordered" evidence="1">
    <location>
        <begin position="1"/>
        <end position="231"/>
    </location>
</feature>
<protein>
    <submittedName>
        <fullName evidence="3">Salivary glue protein Sgs-3-like</fullName>
    </submittedName>
</protein>
<accession>A0ABM3K6J8</accession>
<evidence type="ECO:0000313" key="3">
    <source>
        <dbReference type="RefSeq" id="XP_049317094.1"/>
    </source>
</evidence>
<dbReference type="RefSeq" id="XP_049317094.1">
    <property type="nucleotide sequence ID" value="XM_049461137.1"/>
</dbReference>